<proteinExistence type="predicted"/>
<reference evidence="1" key="1">
    <citation type="journal article" date="2020" name="bioRxiv">
        <title>A rank-normalized archaeal taxonomy based on genome phylogeny resolves widespread incomplete and uneven classifications.</title>
        <authorList>
            <person name="Rinke C."/>
            <person name="Chuvochina M."/>
            <person name="Mussig A.J."/>
            <person name="Chaumeil P.-A."/>
            <person name="Waite D.W."/>
            <person name="Whitman W.B."/>
            <person name="Parks D.H."/>
            <person name="Hugenholtz P."/>
        </authorList>
    </citation>
    <scope>NUCLEOTIDE SEQUENCE</scope>
    <source>
        <strain evidence="1">UBA8853</strain>
    </source>
</reference>
<name>A0A832WKU5_9EURY</name>
<protein>
    <submittedName>
        <fullName evidence="1">Uncharacterized protein</fullName>
    </submittedName>
</protein>
<comment type="caution">
    <text evidence="1">The sequence shown here is derived from an EMBL/GenBank/DDBJ whole genome shotgun (WGS) entry which is preliminary data.</text>
</comment>
<organism evidence="1 2">
    <name type="scientific">Methanopyrus kandleri</name>
    <dbReference type="NCBI Taxonomy" id="2320"/>
    <lineage>
        <taxon>Archaea</taxon>
        <taxon>Methanobacteriati</taxon>
        <taxon>Methanobacteriota</taxon>
        <taxon>Methanomada group</taxon>
        <taxon>Methanopyri</taxon>
        <taxon>Methanopyrales</taxon>
        <taxon>Methanopyraceae</taxon>
        <taxon>Methanopyrus</taxon>
    </lineage>
</organism>
<accession>A0A832WKU5</accession>
<gene>
    <name evidence="1" type="ORF">HA336_04500</name>
</gene>
<dbReference type="RefSeq" id="WP_148679482.1">
    <property type="nucleotide sequence ID" value="NZ_DUJS01000004.1"/>
</dbReference>
<dbReference type="GeneID" id="41583385"/>
<dbReference type="AlphaFoldDB" id="A0A832WKU5"/>
<dbReference type="EMBL" id="DUJS01000004">
    <property type="protein sequence ID" value="HII70475.1"/>
    <property type="molecule type" value="Genomic_DNA"/>
</dbReference>
<evidence type="ECO:0000313" key="2">
    <source>
        <dbReference type="Proteomes" id="UP000619545"/>
    </source>
</evidence>
<sequence>MAIEIEDVNEVLLAASLSALKELGETPHTIALVVRSLLEDGVEEIPKGFLDELREALHSPPGSVQSRKGTRYEIGNEDGNITIRIESCSWKSICELQEEMGQKICPVAIIIDAISETLPIYIEFNSSSDCVVEAKRVRT</sequence>
<evidence type="ECO:0000313" key="1">
    <source>
        <dbReference type="EMBL" id="HII70475.1"/>
    </source>
</evidence>
<dbReference type="Proteomes" id="UP000619545">
    <property type="component" value="Unassembled WGS sequence"/>
</dbReference>